<proteinExistence type="predicted"/>
<organism evidence="1 2">
    <name type="scientific">Colwellia maritima</name>
    <dbReference type="NCBI Taxonomy" id="2912588"/>
    <lineage>
        <taxon>Bacteria</taxon>
        <taxon>Pseudomonadati</taxon>
        <taxon>Pseudomonadota</taxon>
        <taxon>Gammaproteobacteria</taxon>
        <taxon>Alteromonadales</taxon>
        <taxon>Colwelliaceae</taxon>
        <taxon>Colwellia</taxon>
    </lineage>
</organism>
<keyword evidence="2" id="KW-1185">Reference proteome</keyword>
<evidence type="ECO:0000313" key="2">
    <source>
        <dbReference type="Proteomes" id="UP001139646"/>
    </source>
</evidence>
<gene>
    <name evidence="1" type="ORF">L3081_06375</name>
</gene>
<comment type="caution">
    <text evidence="1">The sequence shown here is derived from an EMBL/GenBank/DDBJ whole genome shotgun (WGS) entry which is preliminary data.</text>
</comment>
<sequence>MSNAINALDKEDQDNLQFILQKMYPESKNFKELLPTVKTLELYMQAVSANNFCNKAMTQLTTELLSASVSQIYKGRLKQVVKKVLEEIKGHYQKNNVNFFICNQVVKYKYKSPLVISLHGFY</sequence>
<protein>
    <submittedName>
        <fullName evidence="1">Uncharacterized protein</fullName>
    </submittedName>
</protein>
<reference evidence="1" key="1">
    <citation type="submission" date="2022-01" db="EMBL/GenBank/DDBJ databases">
        <title>Colwellia maritima, isolated from seawater.</title>
        <authorList>
            <person name="Kristyanto S."/>
            <person name="Jung J."/>
            <person name="Jeon C.O."/>
        </authorList>
    </citation>
    <scope>NUCLEOTIDE SEQUENCE</scope>
    <source>
        <strain evidence="1">MSW7</strain>
    </source>
</reference>
<dbReference type="Proteomes" id="UP001139646">
    <property type="component" value="Unassembled WGS sequence"/>
</dbReference>
<name>A0ABS9WZY7_9GAMM</name>
<dbReference type="RefSeq" id="WP_242284279.1">
    <property type="nucleotide sequence ID" value="NZ_JAKKSL010000001.1"/>
</dbReference>
<evidence type="ECO:0000313" key="1">
    <source>
        <dbReference type="EMBL" id="MCI2283092.1"/>
    </source>
</evidence>
<dbReference type="EMBL" id="JAKKSL010000001">
    <property type="protein sequence ID" value="MCI2283092.1"/>
    <property type="molecule type" value="Genomic_DNA"/>
</dbReference>
<accession>A0ABS9WZY7</accession>